<keyword evidence="3" id="KW-1133">Transmembrane helix</keyword>
<gene>
    <name evidence="5" type="ORF">IFM89_009470</name>
</gene>
<evidence type="ECO:0000313" key="6">
    <source>
        <dbReference type="Proteomes" id="UP000631114"/>
    </source>
</evidence>
<evidence type="ECO:0000259" key="4">
    <source>
        <dbReference type="Pfam" id="PF04504"/>
    </source>
</evidence>
<feature type="region of interest" description="Disordered" evidence="2">
    <location>
        <begin position="164"/>
        <end position="195"/>
    </location>
</feature>
<dbReference type="OrthoDB" id="661680at2759"/>
<comment type="caution">
    <text evidence="5">The sequence shown here is derived from an EMBL/GenBank/DDBJ whole genome shotgun (WGS) entry which is preliminary data.</text>
</comment>
<comment type="similarity">
    <text evidence="1">Belongs to the GeBP family.</text>
</comment>
<dbReference type="Proteomes" id="UP000631114">
    <property type="component" value="Unassembled WGS sequence"/>
</dbReference>
<evidence type="ECO:0000256" key="3">
    <source>
        <dbReference type="SAM" id="Phobius"/>
    </source>
</evidence>
<accession>A0A835M4H2</accession>
<feature type="transmembrane region" description="Helical" evidence="3">
    <location>
        <begin position="21"/>
        <end position="40"/>
    </location>
</feature>
<dbReference type="EMBL" id="JADFTS010000003">
    <property type="protein sequence ID" value="KAF9613644.1"/>
    <property type="molecule type" value="Genomic_DNA"/>
</dbReference>
<evidence type="ECO:0000256" key="1">
    <source>
        <dbReference type="ARBA" id="ARBA00010820"/>
    </source>
</evidence>
<dbReference type="AlphaFoldDB" id="A0A835M4H2"/>
<proteinExistence type="inferred from homology"/>
<dbReference type="InterPro" id="IPR053932">
    <property type="entry name" value="GeBP-like_DBD"/>
</dbReference>
<reference evidence="5 6" key="1">
    <citation type="submission" date="2020-10" db="EMBL/GenBank/DDBJ databases">
        <title>The Coptis chinensis genome and diversification of protoberbering-type alkaloids.</title>
        <authorList>
            <person name="Wang B."/>
            <person name="Shu S."/>
            <person name="Song C."/>
            <person name="Liu Y."/>
        </authorList>
    </citation>
    <scope>NUCLEOTIDE SEQUENCE [LARGE SCALE GENOMIC DNA]</scope>
    <source>
        <strain evidence="5">HL-2020</strain>
        <tissue evidence="5">Leaf</tissue>
    </source>
</reference>
<evidence type="ECO:0000313" key="5">
    <source>
        <dbReference type="EMBL" id="KAF9613644.1"/>
    </source>
</evidence>
<keyword evidence="6" id="KW-1185">Reference proteome</keyword>
<organism evidence="5 6">
    <name type="scientific">Coptis chinensis</name>
    <dbReference type="NCBI Taxonomy" id="261450"/>
    <lineage>
        <taxon>Eukaryota</taxon>
        <taxon>Viridiplantae</taxon>
        <taxon>Streptophyta</taxon>
        <taxon>Embryophyta</taxon>
        <taxon>Tracheophyta</taxon>
        <taxon>Spermatophyta</taxon>
        <taxon>Magnoliopsida</taxon>
        <taxon>Ranunculales</taxon>
        <taxon>Ranunculaceae</taxon>
        <taxon>Coptidoideae</taxon>
        <taxon>Coptis</taxon>
    </lineage>
</organism>
<name>A0A835M4H2_9MAGN</name>
<dbReference type="PANTHER" id="PTHR31662">
    <property type="entry name" value="BNAANNG10740D PROTEIN-RELATED"/>
    <property type="match status" value="1"/>
</dbReference>
<dbReference type="GO" id="GO:0006355">
    <property type="term" value="P:regulation of DNA-templated transcription"/>
    <property type="evidence" value="ECO:0007669"/>
    <property type="project" value="InterPro"/>
</dbReference>
<dbReference type="GO" id="GO:0005634">
    <property type="term" value="C:nucleus"/>
    <property type="evidence" value="ECO:0007669"/>
    <property type="project" value="TreeGrafter"/>
</dbReference>
<feature type="domain" description="Glabrous enhancer-binding protein-like DBD" evidence="4">
    <location>
        <begin position="84"/>
        <end position="154"/>
    </location>
</feature>
<dbReference type="PANTHER" id="PTHR31662:SF104">
    <property type="entry name" value="LISH DOMAIN-CONTAINING PROTEIN C1711.05-LIKE"/>
    <property type="match status" value="1"/>
</dbReference>
<keyword evidence="3" id="KW-0812">Transmembrane</keyword>
<protein>
    <recommendedName>
        <fullName evidence="4">Glabrous enhancer-binding protein-like DBD domain-containing protein</fullName>
    </recommendedName>
</protein>
<keyword evidence="3" id="KW-0472">Membrane</keyword>
<sequence length="231" mass="25376">MHFIGNSNVWFKRSKPSLLNWIAAMLSVGIIVFVIITGFVKGDASNLSPFVPYGVELNRVLLLHVLDSRLSQDLPSDLQKLRCKGLIEFKKKGKNMGSDLTGFLDFIEGLDADANRDQLKSKLQRLKQKYQSSSGGFTKAHEVKLFELSKQIWGEKSGGIVDAGNNGAGDSVVEDGKKRKRQKSANGVALQKKGHTPMVKAVTKETLTYCKDRFFGSSFARSSSTTISDSG</sequence>
<dbReference type="InterPro" id="IPR007592">
    <property type="entry name" value="GEBP"/>
</dbReference>
<dbReference type="Pfam" id="PF04504">
    <property type="entry name" value="GeBP-like_DBD"/>
    <property type="match status" value="1"/>
</dbReference>
<evidence type="ECO:0000256" key="2">
    <source>
        <dbReference type="SAM" id="MobiDB-lite"/>
    </source>
</evidence>